<feature type="domain" description="PCI" evidence="3">
    <location>
        <begin position="229"/>
        <end position="454"/>
    </location>
</feature>
<dbReference type="InterPro" id="IPR000717">
    <property type="entry name" value="PCI_dom"/>
</dbReference>
<organism evidence="4 5">
    <name type="scientific">Immersiella caudata</name>
    <dbReference type="NCBI Taxonomy" id="314043"/>
    <lineage>
        <taxon>Eukaryota</taxon>
        <taxon>Fungi</taxon>
        <taxon>Dikarya</taxon>
        <taxon>Ascomycota</taxon>
        <taxon>Pezizomycotina</taxon>
        <taxon>Sordariomycetes</taxon>
        <taxon>Sordariomycetidae</taxon>
        <taxon>Sordariales</taxon>
        <taxon>Lasiosphaeriaceae</taxon>
        <taxon>Immersiella</taxon>
    </lineage>
</organism>
<sequence length="490" mass="53888">MGSDPQYAKWPLLPLAQHVFTLTNSYAARPAQQAAAKNLQDAITEHKMAPLYRYLAHPIEGILNAVGEGAASAAGKPPSRKSSAVGMIAARSASSSIPMAWDEALYQSLQADNDRELEEIQKEEDEAVEKAGETEIQAARGKRAEFWARVGDKEKAIAAYEDVFEKTGILGTKIDLVLAIIRMGLFYGDKQLVKKHVERAKTLVEGGGDWDRRNRLKAYEGLYLLTVRSYNLAAPLLLDSLSTFTSYELCTYSNLVVYAVLAGSVSLKRVDFKSKVVDAPEIKAILGDGEDKLLALSGALSAGPGADVGAQDAGSAPAAARTTVVNLTTLGSSIDQPEAEMAVDFSPLAQLVSSLYNGRYKLFFQALALVEEQFLTQDRYLHEHKNWFVREMRLRAYQQLLQSYRVVGLDSMANDFGVTVDFLDRDLAKFIAAGRIPCTIDRVTGRGVIETNRPDDKNKQYQDVVRQGDQLITKLQKYGQAVRLRGSERA</sequence>
<dbReference type="EMBL" id="JAULSU010000005">
    <property type="protein sequence ID" value="KAK0617195.1"/>
    <property type="molecule type" value="Genomic_DNA"/>
</dbReference>
<dbReference type="AlphaFoldDB" id="A0AA40BXG1"/>
<dbReference type="Pfam" id="PF01399">
    <property type="entry name" value="PCI"/>
    <property type="match status" value="1"/>
</dbReference>
<dbReference type="PROSITE" id="PS50250">
    <property type="entry name" value="PCI"/>
    <property type="match status" value="1"/>
</dbReference>
<dbReference type="SMART" id="SM00088">
    <property type="entry name" value="PINT"/>
    <property type="match status" value="1"/>
</dbReference>
<dbReference type="GO" id="GO:0005838">
    <property type="term" value="C:proteasome regulatory particle"/>
    <property type="evidence" value="ECO:0007669"/>
    <property type="project" value="TreeGrafter"/>
</dbReference>
<dbReference type="InterPro" id="IPR019585">
    <property type="entry name" value="Rpn7/CSN1"/>
</dbReference>
<keyword evidence="5" id="KW-1185">Reference proteome</keyword>
<gene>
    <name evidence="4" type="ORF">B0T14DRAFT_459988</name>
</gene>
<proteinExistence type="predicted"/>
<comment type="caution">
    <text evidence="4">The sequence shown here is derived from an EMBL/GenBank/DDBJ whole genome shotgun (WGS) entry which is preliminary data.</text>
</comment>
<name>A0AA40BXG1_9PEZI</name>
<dbReference type="PANTHER" id="PTHR14145">
    <property type="entry name" value="26S PROTESOME SUBUNIT 6"/>
    <property type="match status" value="1"/>
</dbReference>
<evidence type="ECO:0000313" key="4">
    <source>
        <dbReference type="EMBL" id="KAK0617195.1"/>
    </source>
</evidence>
<dbReference type="Proteomes" id="UP001175000">
    <property type="component" value="Unassembled WGS sequence"/>
</dbReference>
<dbReference type="Pfam" id="PF21154">
    <property type="entry name" value="RPN7_PSMD6_C"/>
    <property type="match status" value="1"/>
</dbReference>
<dbReference type="GO" id="GO:0043161">
    <property type="term" value="P:proteasome-mediated ubiquitin-dependent protein catabolic process"/>
    <property type="evidence" value="ECO:0007669"/>
    <property type="project" value="TreeGrafter"/>
</dbReference>
<evidence type="ECO:0000256" key="2">
    <source>
        <dbReference type="SAM" id="Coils"/>
    </source>
</evidence>
<dbReference type="FunFam" id="1.25.40.570:FF:000013">
    <property type="entry name" value="Proteasome regulatory particle subunit (RpnG)"/>
    <property type="match status" value="1"/>
</dbReference>
<accession>A0AA40BXG1</accession>
<dbReference type="InterPro" id="IPR036390">
    <property type="entry name" value="WH_DNA-bd_sf"/>
</dbReference>
<keyword evidence="1 4" id="KW-0647">Proteasome</keyword>
<reference evidence="4" key="1">
    <citation type="submission" date="2023-06" db="EMBL/GenBank/DDBJ databases">
        <title>Genome-scale phylogeny and comparative genomics of the fungal order Sordariales.</title>
        <authorList>
            <consortium name="Lawrence Berkeley National Laboratory"/>
            <person name="Hensen N."/>
            <person name="Bonometti L."/>
            <person name="Westerberg I."/>
            <person name="Brannstrom I.O."/>
            <person name="Guillou S."/>
            <person name="Cros-Aarteil S."/>
            <person name="Calhoun S."/>
            <person name="Haridas S."/>
            <person name="Kuo A."/>
            <person name="Mondo S."/>
            <person name="Pangilinan J."/>
            <person name="Riley R."/>
            <person name="Labutti K."/>
            <person name="Andreopoulos B."/>
            <person name="Lipzen A."/>
            <person name="Chen C."/>
            <person name="Yanf M."/>
            <person name="Daum C."/>
            <person name="Ng V."/>
            <person name="Clum A."/>
            <person name="Steindorff A."/>
            <person name="Ohm R."/>
            <person name="Martin F."/>
            <person name="Silar P."/>
            <person name="Natvig D."/>
            <person name="Lalanne C."/>
            <person name="Gautier V."/>
            <person name="Ament-Velasquez S.L."/>
            <person name="Kruys A."/>
            <person name="Hutchinson M.I."/>
            <person name="Powell A.J."/>
            <person name="Barry K."/>
            <person name="Miller A.N."/>
            <person name="Grigoriev I.V."/>
            <person name="Debuchy R."/>
            <person name="Gladieux P."/>
            <person name="Thoren M.H."/>
            <person name="Johannesson H."/>
        </authorList>
    </citation>
    <scope>NUCLEOTIDE SEQUENCE</scope>
    <source>
        <strain evidence="4">CBS 606.72</strain>
    </source>
</reference>
<evidence type="ECO:0000313" key="5">
    <source>
        <dbReference type="Proteomes" id="UP001175000"/>
    </source>
</evidence>
<feature type="coiled-coil region" evidence="2">
    <location>
        <begin position="106"/>
        <end position="137"/>
    </location>
</feature>
<dbReference type="InterPro" id="IPR045135">
    <property type="entry name" value="Rpn7_N"/>
</dbReference>
<evidence type="ECO:0000259" key="3">
    <source>
        <dbReference type="PROSITE" id="PS50250"/>
    </source>
</evidence>
<evidence type="ECO:0000256" key="1">
    <source>
        <dbReference type="ARBA" id="ARBA00022942"/>
    </source>
</evidence>
<dbReference type="Gene3D" id="1.25.40.570">
    <property type="match status" value="2"/>
</dbReference>
<dbReference type="SUPFAM" id="SSF46785">
    <property type="entry name" value="Winged helix' DNA-binding domain"/>
    <property type="match status" value="1"/>
</dbReference>
<keyword evidence="2" id="KW-0175">Coiled coil</keyword>
<dbReference type="InterPro" id="IPR049549">
    <property type="entry name" value="RPN7_PSMD6_C"/>
</dbReference>
<protein>
    <submittedName>
        <fullName evidence="4">26S proteasome subunit RPN7-domain-containing protein</fullName>
    </submittedName>
</protein>
<dbReference type="FunFam" id="1.25.40.570:FF:000021">
    <property type="entry name" value="Putative proteasome regulatory particle subunit"/>
    <property type="match status" value="1"/>
</dbReference>
<dbReference type="PANTHER" id="PTHR14145:SF1">
    <property type="entry name" value="26S PROTEASOME NON-ATPASE REGULATORY SUBUNIT 6"/>
    <property type="match status" value="1"/>
</dbReference>
<dbReference type="Pfam" id="PF10602">
    <property type="entry name" value="RPN7"/>
    <property type="match status" value="1"/>
</dbReference>